<evidence type="ECO:0000256" key="11">
    <source>
        <dbReference type="ARBA" id="ARBA00022679"/>
    </source>
</evidence>
<keyword evidence="7" id="KW-0723">Serine/threonine-protein kinase</keyword>
<dbReference type="GO" id="GO:0004674">
    <property type="term" value="F:protein serine/threonine kinase activity"/>
    <property type="evidence" value="ECO:0007669"/>
    <property type="project" value="UniProtKB-KW"/>
</dbReference>
<evidence type="ECO:0000256" key="15">
    <source>
        <dbReference type="ARBA" id="ARBA00022786"/>
    </source>
</evidence>
<keyword evidence="14" id="KW-0418">Kinase</keyword>
<comment type="subcellular location">
    <subcellularLocation>
        <location evidence="2">Cytoplasm</location>
        <location evidence="2">Cytoskeleton</location>
        <location evidence="2">Microtubule organizing center</location>
        <location evidence="2">Centrosome</location>
    </subcellularLocation>
    <subcellularLocation>
        <location evidence="1">Nucleus</location>
    </subcellularLocation>
</comment>
<evidence type="ECO:0000256" key="2">
    <source>
        <dbReference type="ARBA" id="ARBA00004300"/>
    </source>
</evidence>
<dbReference type="FunFam" id="2.130.10.10:FF:000055">
    <property type="entry name" value="DDB1 and CUL4-associated factor 1"/>
    <property type="match status" value="1"/>
</dbReference>
<evidence type="ECO:0000256" key="7">
    <source>
        <dbReference type="ARBA" id="ARBA00022527"/>
    </source>
</evidence>
<organism evidence="29 30">
    <name type="scientific">Sinanodonta woodiana</name>
    <name type="common">Chinese pond mussel</name>
    <name type="synonym">Anodonta woodiana</name>
    <dbReference type="NCBI Taxonomy" id="1069815"/>
    <lineage>
        <taxon>Eukaryota</taxon>
        <taxon>Metazoa</taxon>
        <taxon>Spiralia</taxon>
        <taxon>Lophotrochozoa</taxon>
        <taxon>Mollusca</taxon>
        <taxon>Bivalvia</taxon>
        <taxon>Autobranchia</taxon>
        <taxon>Heteroconchia</taxon>
        <taxon>Palaeoheterodonta</taxon>
        <taxon>Unionida</taxon>
        <taxon>Unionoidea</taxon>
        <taxon>Unionidae</taxon>
        <taxon>Unioninae</taxon>
        <taxon>Sinanodonta</taxon>
    </lineage>
</organism>
<dbReference type="GO" id="GO:0005813">
    <property type="term" value="C:centrosome"/>
    <property type="evidence" value="ECO:0007669"/>
    <property type="project" value="UniProtKB-SubCell"/>
</dbReference>
<evidence type="ECO:0000256" key="12">
    <source>
        <dbReference type="ARBA" id="ARBA00022737"/>
    </source>
</evidence>
<comment type="subunit">
    <text evidence="25">Component of the DCX (DDB1-CUL4-X-box) E3 ubiquitin-protein ligase complex, named CUL4A-RBX1-DDB1-DCAF1/VPRBP complex. Interacts with DDB1; the interaction is direct. Also forms a ternary complex with DDA1 and DDB1. Interacts with NF2 (via FERM domain). Component of the EDVP complex, a E3 ligase complex containing DYRK2, EDD/UBR5, DDB1 and DCAF1. Interacts with DYRK2; the interaction is direct. Interacts with RAG1; the interaction is direct. Interacts with LLGL1 and LLGL2. Interacts with histone H3. Interacts with ESR1 and LATS1; probably recruited by LATS1 to promote ESR1 ubiquitination and ubiquitin-mediated proteasomal degradation. Directly interacts with TET1, TET2 and TET3 (via C-terminus). Interacts with CEP78; promoting DCAF1 localization to centrosomes.</text>
</comment>
<dbReference type="InterPro" id="IPR006594">
    <property type="entry name" value="LisH"/>
</dbReference>
<evidence type="ECO:0000256" key="14">
    <source>
        <dbReference type="ARBA" id="ARBA00022777"/>
    </source>
</evidence>
<evidence type="ECO:0000256" key="9">
    <source>
        <dbReference type="ARBA" id="ARBA00022574"/>
    </source>
</evidence>
<dbReference type="Proteomes" id="UP001634394">
    <property type="component" value="Unassembled WGS sequence"/>
</dbReference>
<evidence type="ECO:0000313" key="30">
    <source>
        <dbReference type="Proteomes" id="UP001634394"/>
    </source>
</evidence>
<evidence type="ECO:0000256" key="16">
    <source>
        <dbReference type="ARBA" id="ARBA00022840"/>
    </source>
</evidence>
<feature type="compositionally biased region" description="Acidic residues" evidence="28">
    <location>
        <begin position="1617"/>
        <end position="1712"/>
    </location>
</feature>
<dbReference type="PROSITE" id="PS50896">
    <property type="entry name" value="LISH"/>
    <property type="match status" value="1"/>
</dbReference>
<evidence type="ECO:0000256" key="17">
    <source>
        <dbReference type="ARBA" id="ARBA00022853"/>
    </source>
</evidence>
<keyword evidence="20" id="KW-0804">Transcription</keyword>
<dbReference type="InterPro" id="IPR036322">
    <property type="entry name" value="WD40_repeat_dom_sf"/>
</dbReference>
<keyword evidence="15" id="KW-0833">Ubl conjugation pathway</keyword>
<keyword evidence="10" id="KW-0945">Host-virus interaction</keyword>
<evidence type="ECO:0000256" key="22">
    <source>
        <dbReference type="ARBA" id="ARBA00023242"/>
    </source>
</evidence>
<dbReference type="InterPro" id="IPR011989">
    <property type="entry name" value="ARM-like"/>
</dbReference>
<dbReference type="GO" id="GO:0006325">
    <property type="term" value="P:chromatin organization"/>
    <property type="evidence" value="ECO:0007669"/>
    <property type="project" value="UniProtKB-KW"/>
</dbReference>
<dbReference type="GO" id="GO:0005634">
    <property type="term" value="C:nucleus"/>
    <property type="evidence" value="ECO:0007669"/>
    <property type="project" value="UniProtKB-SubCell"/>
</dbReference>
<comment type="caution">
    <text evidence="29">The sequence shown here is derived from an EMBL/GenBank/DDBJ whole genome shotgun (WGS) entry which is preliminary data.</text>
</comment>
<evidence type="ECO:0000256" key="10">
    <source>
        <dbReference type="ARBA" id="ARBA00022581"/>
    </source>
</evidence>
<evidence type="ECO:0000256" key="8">
    <source>
        <dbReference type="ARBA" id="ARBA00022553"/>
    </source>
</evidence>
<gene>
    <name evidence="29" type="ORF">ACJMK2_015948</name>
</gene>
<keyword evidence="8" id="KW-0597">Phosphoprotein</keyword>
<name>A0ABD3UU47_SINWO</name>
<keyword evidence="13" id="KW-0547">Nucleotide-binding</keyword>
<evidence type="ECO:0000256" key="27">
    <source>
        <dbReference type="ARBA" id="ARBA00078221"/>
    </source>
</evidence>
<evidence type="ECO:0000256" key="19">
    <source>
        <dbReference type="ARBA" id="ARBA00023015"/>
    </source>
</evidence>
<keyword evidence="30" id="KW-1185">Reference proteome</keyword>
<evidence type="ECO:0000256" key="18">
    <source>
        <dbReference type="ARBA" id="ARBA00022990"/>
    </source>
</evidence>
<evidence type="ECO:0000256" key="5">
    <source>
        <dbReference type="ARBA" id="ARBA00012513"/>
    </source>
</evidence>
<evidence type="ECO:0000256" key="13">
    <source>
        <dbReference type="ARBA" id="ARBA00022741"/>
    </source>
</evidence>
<feature type="region of interest" description="Disordered" evidence="28">
    <location>
        <begin position="1150"/>
        <end position="1169"/>
    </location>
</feature>
<dbReference type="Gene3D" id="2.130.10.10">
    <property type="entry name" value="YVTN repeat-like/Quinoprotein amine dehydrogenase"/>
    <property type="match status" value="1"/>
</dbReference>
<keyword evidence="21" id="KW-0206">Cytoskeleton</keyword>
<evidence type="ECO:0000256" key="28">
    <source>
        <dbReference type="SAM" id="MobiDB-lite"/>
    </source>
</evidence>
<keyword evidence="16" id="KW-0067">ATP-binding</keyword>
<dbReference type="InterPro" id="IPR033270">
    <property type="entry name" value="VPRBP/DCAF1"/>
</dbReference>
<keyword evidence="11" id="KW-0808">Transferase</keyword>
<keyword evidence="6" id="KW-0963">Cytoplasm</keyword>
<feature type="compositionally biased region" description="Polar residues" evidence="28">
    <location>
        <begin position="1150"/>
        <end position="1164"/>
    </location>
</feature>
<comment type="catalytic activity">
    <reaction evidence="23">
        <text>L-threonyl-[protein] + ATP = O-phospho-L-threonyl-[protein] + ADP + H(+)</text>
        <dbReference type="Rhea" id="RHEA:46608"/>
        <dbReference type="Rhea" id="RHEA-COMP:11060"/>
        <dbReference type="Rhea" id="RHEA-COMP:11605"/>
        <dbReference type="ChEBI" id="CHEBI:15378"/>
        <dbReference type="ChEBI" id="CHEBI:30013"/>
        <dbReference type="ChEBI" id="CHEBI:30616"/>
        <dbReference type="ChEBI" id="CHEBI:61977"/>
        <dbReference type="ChEBI" id="CHEBI:456216"/>
        <dbReference type="EC" id="2.7.11.1"/>
    </reaction>
</comment>
<dbReference type="EMBL" id="JBJQND010000015">
    <property type="protein sequence ID" value="KAL3852286.1"/>
    <property type="molecule type" value="Genomic_DNA"/>
</dbReference>
<accession>A0ABD3UU47</accession>
<evidence type="ECO:0000256" key="20">
    <source>
        <dbReference type="ARBA" id="ARBA00023163"/>
    </source>
</evidence>
<feature type="region of interest" description="Disordered" evidence="28">
    <location>
        <begin position="384"/>
        <end position="429"/>
    </location>
</feature>
<evidence type="ECO:0000256" key="24">
    <source>
        <dbReference type="ARBA" id="ARBA00048679"/>
    </source>
</evidence>
<keyword evidence="12" id="KW-0677">Repeat</keyword>
<evidence type="ECO:0000256" key="6">
    <source>
        <dbReference type="ARBA" id="ARBA00022490"/>
    </source>
</evidence>
<dbReference type="PANTHER" id="PTHR13129:SF4">
    <property type="entry name" value="DDB1- AND CUL4-ASSOCIATED FACTOR 1"/>
    <property type="match status" value="1"/>
</dbReference>
<dbReference type="SUPFAM" id="SSF48371">
    <property type="entry name" value="ARM repeat"/>
    <property type="match status" value="1"/>
</dbReference>
<evidence type="ECO:0000256" key="4">
    <source>
        <dbReference type="ARBA" id="ARBA00008845"/>
    </source>
</evidence>
<dbReference type="Gene3D" id="1.25.10.10">
    <property type="entry name" value="Leucine-rich Repeat Variant"/>
    <property type="match status" value="1"/>
</dbReference>
<feature type="compositionally biased region" description="Polar residues" evidence="28">
    <location>
        <begin position="384"/>
        <end position="403"/>
    </location>
</feature>
<sequence>MAASDAVSELNSVLEAWGRESSTAGIDPVPKLKRLAEIVERETEEYYKMDPDPFDDRHPGRANPNCTLGHIFKTLFKNEDFMNKLVSEYLMSSREQLELQITACRLLLDVLPGLETSVIFQDTEGILTRLFRWAESAEDPLRSYATGLLAGAMELQDVASNFKENNATLVPVMLKRLHELQAQTERETEEKQQAKKGAANRDEQEEEDDDTRYFSMFSRPTQWLFASPKLNSVPEDKVGNKQEVENTDRQMLEQQQKSLIPTKEPMSKGDLISDVVQPKESISKESVSGCIVKGSTSSTTTVSDPEVTKSIVGPGKSVSFICSTSTIKTDSWAESSITADSNTTHSSICTLTSESVGSSAFVSESGTTVSDFQELESVSSHTLLEKGSSATSQAKSQKTNSDLSVVVESGDISETDQIGSPQKDEMNKDDMPQTVQDIAQGATGSSTSPDKSSGSVVIKEKIVENGILGSDVKVVFENKEMSPCTSKLEGSTTTPKIVKRRLSPGFSNEDLFSLKKQKKHGHSDSFLSSDYSNSSWNKLQPYVIGSYSLDPLTTTMKQRLILQYLCPMGEYQELISAAFEHKALDLLFFYINLKKNNDVRLAFEALKYLAILLCHKKFAIEFLNLGGVQKLLDVYRPSISATGVSMCLYYLSYFEDAMERVCLLPDHVLSVLVNYVLWLLECSHDSSRCHAAMFFANAFPFKVILDLFDKNDGLRRLFNVISTLPILSVENGNHLELTEDQIFTMRQLARHTCSALKKYFEVHLVIKADEIRRSHLRNEGGSPIHETPAYKPMQLTPEIIQENIELMMEVLPLRLHWQPEATFHKLGGIPLLVQLIAMTAEWNNYTGRPETIKNALDVLNVCCATSKSQLTLLQSIPLPDDVTTPIISVPIGVAEGDIIADPEVQKSALNIIINCVCGPLERFGGGVGRYMGQGSKKKVNLKVGEDVLSKIWNGVRTNNGIMVLLKLLTAKTPITDADAIRALACKALVGLARSDTVRQIISKLPLFTNGQIQILMKEPVLQDKRQEHVKFCKYASELMEKVSGKQGYNDASLEEIRRADIVAQTKIFYQEKELLQLIYNHLLSKGCAQAASVLQQEAHLPRSSTPPPILPAGGHALFNSPIVTPKISRSQIVSPGHTCISASSFNQASTSVSSHHSNKDSTPTPGTPGPIKFSFNKHGLAHPSPSVNNTKALVPKSRYIKERDQHGLNSPALRGKGTVMKVSTEMTLDKIVTEYLRKQHALCRNPVATCPVMSLFKPHQCPEPRGRSHAPISLPSRLQRRMIFPKFGGMDGAQANRKFVFSRFKPLRTFKDGDDDGFSCCSFSACESYLLLGTFIGDIKLIDLQTGEEQGNYTCHNSPISRIEPSKNGSLLLTSTMWGTLHGSSLWSWENMENKYNFEDFYVEFSKLVQDRIVGTKDETAHIYDVATGQQLLKLYDADKANSYKANRACFNPTDELVLNDGVLWDIRSGKSIHKFDKFNSYISGVFHPTGLEIIINSEVWDVRSFRLLHTVPALDQSQLRFSDLGDVIYATHIDEENDIDEERFRSPYGSTFRTFDGTNYSSIATIDVKSRNISDLCTDRSDCYLAIVENQHFIETGAEENICRIYELGKLKDKDDDQADEEEEEEMEEEDDDDDDEDDDIIQIDDGEIENLAEDMENEINAEGENGDEEEEEEEEEDDDDDDIEAISLSDEDDDSEPGSESDEDILFELV</sequence>
<dbReference type="InterPro" id="IPR015943">
    <property type="entry name" value="WD40/YVTN_repeat-like_dom_sf"/>
</dbReference>
<evidence type="ECO:0000256" key="3">
    <source>
        <dbReference type="ARBA" id="ARBA00004906"/>
    </source>
</evidence>
<proteinExistence type="inferred from homology"/>
<feature type="region of interest" description="Disordered" evidence="28">
    <location>
        <begin position="183"/>
        <end position="210"/>
    </location>
</feature>
<protein>
    <recommendedName>
        <fullName evidence="26">DDB1- and CUL4-associated factor 1</fullName>
        <ecNumber evidence="5">2.7.11.1</ecNumber>
    </recommendedName>
    <alternativeName>
        <fullName evidence="27">Serine/threonine-protein kinase VPRBP</fullName>
    </alternativeName>
</protein>
<keyword evidence="18" id="KW-0007">Acetylation</keyword>
<keyword evidence="22" id="KW-0539">Nucleus</keyword>
<feature type="compositionally biased region" description="Basic and acidic residues" evidence="28">
    <location>
        <begin position="183"/>
        <end position="193"/>
    </location>
</feature>
<evidence type="ECO:0000256" key="1">
    <source>
        <dbReference type="ARBA" id="ARBA00004123"/>
    </source>
</evidence>
<dbReference type="GO" id="GO:0005524">
    <property type="term" value="F:ATP binding"/>
    <property type="evidence" value="ECO:0007669"/>
    <property type="project" value="UniProtKB-KW"/>
</dbReference>
<evidence type="ECO:0000313" key="29">
    <source>
        <dbReference type="EMBL" id="KAL3852286.1"/>
    </source>
</evidence>
<comment type="pathway">
    <text evidence="3">Protein modification; protein ubiquitination.</text>
</comment>
<feature type="region of interest" description="Disordered" evidence="28">
    <location>
        <begin position="1614"/>
        <end position="1712"/>
    </location>
</feature>
<keyword evidence="9" id="KW-0853">WD repeat</keyword>
<dbReference type="SUPFAM" id="SSF50978">
    <property type="entry name" value="WD40 repeat-like"/>
    <property type="match status" value="1"/>
</dbReference>
<dbReference type="EC" id="2.7.11.1" evidence="5"/>
<evidence type="ECO:0000256" key="26">
    <source>
        <dbReference type="ARBA" id="ARBA00071147"/>
    </source>
</evidence>
<dbReference type="PANTHER" id="PTHR13129">
    <property type="entry name" value="VPRBP PROTEIN-RELATED"/>
    <property type="match status" value="1"/>
</dbReference>
<keyword evidence="19" id="KW-0805">Transcription regulation</keyword>
<evidence type="ECO:0000256" key="23">
    <source>
        <dbReference type="ARBA" id="ARBA00047899"/>
    </source>
</evidence>
<keyword evidence="17" id="KW-0156">Chromatin regulator</keyword>
<evidence type="ECO:0000256" key="21">
    <source>
        <dbReference type="ARBA" id="ARBA00023212"/>
    </source>
</evidence>
<dbReference type="SMART" id="SM00667">
    <property type="entry name" value="LisH"/>
    <property type="match status" value="1"/>
</dbReference>
<comment type="catalytic activity">
    <reaction evidence="24">
        <text>L-seryl-[protein] + ATP = O-phospho-L-seryl-[protein] + ADP + H(+)</text>
        <dbReference type="Rhea" id="RHEA:17989"/>
        <dbReference type="Rhea" id="RHEA-COMP:9863"/>
        <dbReference type="Rhea" id="RHEA-COMP:11604"/>
        <dbReference type="ChEBI" id="CHEBI:15378"/>
        <dbReference type="ChEBI" id="CHEBI:29999"/>
        <dbReference type="ChEBI" id="CHEBI:30616"/>
        <dbReference type="ChEBI" id="CHEBI:83421"/>
        <dbReference type="ChEBI" id="CHEBI:456216"/>
        <dbReference type="EC" id="2.7.11.1"/>
    </reaction>
</comment>
<dbReference type="InterPro" id="IPR016024">
    <property type="entry name" value="ARM-type_fold"/>
</dbReference>
<reference evidence="29 30" key="1">
    <citation type="submission" date="2024-11" db="EMBL/GenBank/DDBJ databases">
        <title>Chromosome-level genome assembly of the freshwater bivalve Anodonta woodiana.</title>
        <authorList>
            <person name="Chen X."/>
        </authorList>
    </citation>
    <scope>NUCLEOTIDE SEQUENCE [LARGE SCALE GENOMIC DNA]</scope>
    <source>
        <strain evidence="29">MN2024</strain>
        <tissue evidence="29">Gills</tissue>
    </source>
</reference>
<evidence type="ECO:0000256" key="25">
    <source>
        <dbReference type="ARBA" id="ARBA00063313"/>
    </source>
</evidence>
<comment type="similarity">
    <text evidence="4">Belongs to the VPRBP/DCAF1 family.</text>
</comment>